<dbReference type="InterPro" id="IPR001296">
    <property type="entry name" value="Glyco_trans_1"/>
</dbReference>
<feature type="domain" description="Glycosyl transferase family 1" evidence="2">
    <location>
        <begin position="213"/>
        <end position="368"/>
    </location>
</feature>
<dbReference type="Pfam" id="PF13439">
    <property type="entry name" value="Glyco_transf_4"/>
    <property type="match status" value="1"/>
</dbReference>
<dbReference type="FunFam" id="3.40.50.2000:FF:000119">
    <property type="entry name" value="Glycosyl transferase group 1"/>
    <property type="match status" value="1"/>
</dbReference>
<evidence type="ECO:0000259" key="3">
    <source>
        <dbReference type="Pfam" id="PF13439"/>
    </source>
</evidence>
<protein>
    <submittedName>
        <fullName evidence="4">Glycosyltransferase WbpY</fullName>
    </submittedName>
</protein>
<dbReference type="PANTHER" id="PTHR46401:SF2">
    <property type="entry name" value="GLYCOSYLTRANSFERASE WBBK-RELATED"/>
    <property type="match status" value="1"/>
</dbReference>
<evidence type="ECO:0000259" key="2">
    <source>
        <dbReference type="Pfam" id="PF00534"/>
    </source>
</evidence>
<reference evidence="4 5" key="1">
    <citation type="submission" date="2019-07" db="EMBL/GenBank/DDBJ databases">
        <title>Whole genome shotgun sequence of Skermanella aerolata NBRC 106429.</title>
        <authorList>
            <person name="Hosoyama A."/>
            <person name="Uohara A."/>
            <person name="Ohji S."/>
            <person name="Ichikawa N."/>
        </authorList>
    </citation>
    <scope>NUCLEOTIDE SEQUENCE [LARGE SCALE GENOMIC DNA]</scope>
    <source>
        <strain evidence="4 5">NBRC 106429</strain>
    </source>
</reference>
<accession>A0A512DPX0</accession>
<dbReference type="SUPFAM" id="SSF53756">
    <property type="entry name" value="UDP-Glycosyltransferase/glycogen phosphorylase"/>
    <property type="match status" value="1"/>
</dbReference>
<dbReference type="Pfam" id="PF00534">
    <property type="entry name" value="Glycos_transf_1"/>
    <property type="match status" value="1"/>
</dbReference>
<keyword evidence="1 4" id="KW-0808">Transferase</keyword>
<feature type="domain" description="Glycosyltransferase subfamily 4-like N-terminal" evidence="3">
    <location>
        <begin position="27"/>
        <end position="193"/>
    </location>
</feature>
<dbReference type="RefSeq" id="WP_044433163.1">
    <property type="nucleotide sequence ID" value="NZ_BJYZ01000011.1"/>
</dbReference>
<dbReference type="GO" id="GO:0009103">
    <property type="term" value="P:lipopolysaccharide biosynthetic process"/>
    <property type="evidence" value="ECO:0007669"/>
    <property type="project" value="TreeGrafter"/>
</dbReference>
<evidence type="ECO:0000313" key="4">
    <source>
        <dbReference type="EMBL" id="GEO38522.1"/>
    </source>
</evidence>
<evidence type="ECO:0000313" key="5">
    <source>
        <dbReference type="Proteomes" id="UP000321523"/>
    </source>
</evidence>
<dbReference type="GO" id="GO:0016757">
    <property type="term" value="F:glycosyltransferase activity"/>
    <property type="evidence" value="ECO:0007669"/>
    <property type="project" value="InterPro"/>
</dbReference>
<dbReference type="Gene3D" id="3.40.50.2000">
    <property type="entry name" value="Glycogen Phosphorylase B"/>
    <property type="match status" value="2"/>
</dbReference>
<comment type="caution">
    <text evidence="4">The sequence shown here is derived from an EMBL/GenBank/DDBJ whole genome shotgun (WGS) entry which is preliminary data.</text>
</comment>
<dbReference type="AlphaFoldDB" id="A0A512DPX0"/>
<gene>
    <name evidence="4" type="primary">wbpY</name>
    <name evidence="4" type="ORF">SAE02_26700</name>
</gene>
<evidence type="ECO:0000256" key="1">
    <source>
        <dbReference type="ARBA" id="ARBA00022679"/>
    </source>
</evidence>
<dbReference type="PANTHER" id="PTHR46401">
    <property type="entry name" value="GLYCOSYLTRANSFERASE WBBK-RELATED"/>
    <property type="match status" value="1"/>
</dbReference>
<keyword evidence="5" id="KW-1185">Reference proteome</keyword>
<organism evidence="4 5">
    <name type="scientific">Skermanella aerolata</name>
    <dbReference type="NCBI Taxonomy" id="393310"/>
    <lineage>
        <taxon>Bacteria</taxon>
        <taxon>Pseudomonadati</taxon>
        <taxon>Pseudomonadota</taxon>
        <taxon>Alphaproteobacteria</taxon>
        <taxon>Rhodospirillales</taxon>
        <taxon>Azospirillaceae</taxon>
        <taxon>Skermanella</taxon>
    </lineage>
</organism>
<dbReference type="Proteomes" id="UP000321523">
    <property type="component" value="Unassembled WGS sequence"/>
</dbReference>
<dbReference type="EMBL" id="BJYZ01000011">
    <property type="protein sequence ID" value="GEO38522.1"/>
    <property type="molecule type" value="Genomic_DNA"/>
</dbReference>
<sequence length="394" mass="43509">MNADPVIGRENPIKLILNVESIVPPVTGIGRYTSEILGGLLARGLGGDLHCFSHFHWVDARRVIEASSEPPPPNNFRPFLRSLPYAYDLRCIARNAVFRRSAKSLAGAVYHEPNYILKPYDGPTIVNCHDLSHLHFPEHHPAERVRYLDRNLEKSLRKATRIVTLSDFVRREVLDTFAFDPATVITIPVGVDDRFRPHARDETQGIMSRHGLEHGRYVLSVATIEPRKNLHGLVRAFMRLPAGLRAAYPLVLCGATGWRESHLEQSLDALVREGSVRRLGYIPEADLPGLYAGAAAFAFPSFYEGFGLPPLEAMASGTPVLASATGSILEVVGDAGLLVDPHDDAALAAGLERILTDRPLRDDCIASGLERAERFSWTSCVDRTIALYRQLQGS</sequence>
<proteinExistence type="predicted"/>
<name>A0A512DPX0_9PROT</name>
<dbReference type="CDD" id="cd03809">
    <property type="entry name" value="GT4_MtfB-like"/>
    <property type="match status" value="1"/>
</dbReference>
<dbReference type="InterPro" id="IPR028098">
    <property type="entry name" value="Glyco_trans_4-like_N"/>
</dbReference>